<comment type="caution">
    <text evidence="2">The sequence shown here is derived from an EMBL/GenBank/DDBJ whole genome shotgun (WGS) entry which is preliminary data.</text>
</comment>
<gene>
    <name evidence="2" type="ORF">ACFQRB_15155</name>
</gene>
<evidence type="ECO:0000256" key="1">
    <source>
        <dbReference type="SAM" id="MobiDB-lite"/>
    </source>
</evidence>
<protein>
    <submittedName>
        <fullName evidence="2">Uncharacterized protein</fullName>
    </submittedName>
</protein>
<name>A0ABD5XQP8_9EURY</name>
<reference evidence="2 3" key="1">
    <citation type="journal article" date="2019" name="Int. J. Syst. Evol. Microbiol.">
        <title>The Global Catalogue of Microorganisms (GCM) 10K type strain sequencing project: providing services to taxonomists for standard genome sequencing and annotation.</title>
        <authorList>
            <consortium name="The Broad Institute Genomics Platform"/>
            <consortium name="The Broad Institute Genome Sequencing Center for Infectious Disease"/>
            <person name="Wu L."/>
            <person name="Ma J."/>
        </authorList>
    </citation>
    <scope>NUCLEOTIDE SEQUENCE [LARGE SCALE GENOMIC DNA]</scope>
    <source>
        <strain evidence="2 3">DT92</strain>
    </source>
</reference>
<feature type="region of interest" description="Disordered" evidence="1">
    <location>
        <begin position="1"/>
        <end position="27"/>
    </location>
</feature>
<evidence type="ECO:0000313" key="2">
    <source>
        <dbReference type="EMBL" id="MFC7137408.1"/>
    </source>
</evidence>
<dbReference type="EMBL" id="JBHSZG010000001">
    <property type="protein sequence ID" value="MFC7137408.1"/>
    <property type="molecule type" value="Genomic_DNA"/>
</dbReference>
<dbReference type="Proteomes" id="UP001596368">
    <property type="component" value="Unassembled WGS sequence"/>
</dbReference>
<evidence type="ECO:0000313" key="3">
    <source>
        <dbReference type="Proteomes" id="UP001596368"/>
    </source>
</evidence>
<dbReference type="AlphaFoldDB" id="A0ABD5XQP8"/>
<accession>A0ABD5XQP8</accession>
<proteinExistence type="predicted"/>
<organism evidence="2 3">
    <name type="scientific">Halobaculum litoreum</name>
    <dbReference type="NCBI Taxonomy" id="3031998"/>
    <lineage>
        <taxon>Archaea</taxon>
        <taxon>Methanobacteriati</taxon>
        <taxon>Methanobacteriota</taxon>
        <taxon>Stenosarchaea group</taxon>
        <taxon>Halobacteria</taxon>
        <taxon>Halobacteriales</taxon>
        <taxon>Haloferacaceae</taxon>
        <taxon>Halobaculum</taxon>
    </lineage>
</organism>
<sequence>MARDDAEGALDRVVDAGDPHGHRERPSGVDVVVRGLHGRRVRDGAREPEVDVHRLALVV</sequence>
<keyword evidence="3" id="KW-1185">Reference proteome</keyword>